<keyword evidence="2" id="KW-1185">Reference proteome</keyword>
<evidence type="ECO:0000313" key="1">
    <source>
        <dbReference type="EMBL" id="KAI5658034.1"/>
    </source>
</evidence>
<dbReference type="EMBL" id="CM044706">
    <property type="protein sequence ID" value="KAI5658034.1"/>
    <property type="molecule type" value="Genomic_DNA"/>
</dbReference>
<evidence type="ECO:0000313" key="2">
    <source>
        <dbReference type="Proteomes" id="UP001060085"/>
    </source>
</evidence>
<organism evidence="1 2">
    <name type="scientific">Catharanthus roseus</name>
    <name type="common">Madagascar periwinkle</name>
    <name type="synonym">Vinca rosea</name>
    <dbReference type="NCBI Taxonomy" id="4058"/>
    <lineage>
        <taxon>Eukaryota</taxon>
        <taxon>Viridiplantae</taxon>
        <taxon>Streptophyta</taxon>
        <taxon>Embryophyta</taxon>
        <taxon>Tracheophyta</taxon>
        <taxon>Spermatophyta</taxon>
        <taxon>Magnoliopsida</taxon>
        <taxon>eudicotyledons</taxon>
        <taxon>Gunneridae</taxon>
        <taxon>Pentapetalae</taxon>
        <taxon>asterids</taxon>
        <taxon>lamiids</taxon>
        <taxon>Gentianales</taxon>
        <taxon>Apocynaceae</taxon>
        <taxon>Rauvolfioideae</taxon>
        <taxon>Vinceae</taxon>
        <taxon>Catharanthinae</taxon>
        <taxon>Catharanthus</taxon>
    </lineage>
</organism>
<dbReference type="Proteomes" id="UP001060085">
    <property type="component" value="Linkage Group LG06"/>
</dbReference>
<sequence length="292" mass="32790">MEYNWSNPSWKWMEAKSKQEDYQSKLARDMHNFHHGGGNECNAYGGNYHGNGNFTPKKDIMELVTFLLMLNLLNMITMSIVLMIVMKSIIIVMVSGGFKVLNHLLWLISCYLSLWFDTLMLPYYIDLVHLQVLGLKLGIKIPIKFLAPLLGRGKMTPIQTRTIHTGEIILISPGSNKEGKNKQPGMTAPPGFQSQRYVPPHPPQSGNSIFEEKVLFALKGLESMTQILDSHTQSITKLETQIGQLANAISRRDEENLICTENVNSNLACIAPPENSSLIVNHELNMRAIDPG</sequence>
<gene>
    <name evidence="1" type="ORF">M9H77_26827</name>
</gene>
<name>A0ACC0ACX9_CATRO</name>
<protein>
    <submittedName>
        <fullName evidence="1">Uncharacterized protein</fullName>
    </submittedName>
</protein>
<proteinExistence type="predicted"/>
<accession>A0ACC0ACX9</accession>
<reference evidence="2" key="1">
    <citation type="journal article" date="2023" name="Nat. Plants">
        <title>Single-cell RNA sequencing provides a high-resolution roadmap for understanding the multicellular compartmentation of specialized metabolism.</title>
        <authorList>
            <person name="Sun S."/>
            <person name="Shen X."/>
            <person name="Li Y."/>
            <person name="Li Y."/>
            <person name="Wang S."/>
            <person name="Li R."/>
            <person name="Zhang H."/>
            <person name="Shen G."/>
            <person name="Guo B."/>
            <person name="Wei J."/>
            <person name="Xu J."/>
            <person name="St-Pierre B."/>
            <person name="Chen S."/>
            <person name="Sun C."/>
        </authorList>
    </citation>
    <scope>NUCLEOTIDE SEQUENCE [LARGE SCALE GENOMIC DNA]</scope>
</reference>
<comment type="caution">
    <text evidence="1">The sequence shown here is derived from an EMBL/GenBank/DDBJ whole genome shotgun (WGS) entry which is preliminary data.</text>
</comment>